<dbReference type="EMBL" id="MHIB01000027">
    <property type="protein sequence ID" value="OGY43960.1"/>
    <property type="molecule type" value="Genomic_DNA"/>
</dbReference>
<evidence type="ECO:0000256" key="2">
    <source>
        <dbReference type="ARBA" id="ARBA00022723"/>
    </source>
</evidence>
<proteinExistence type="predicted"/>
<keyword evidence="4" id="KW-0460">Magnesium</keyword>
<dbReference type="Gene3D" id="3.90.1660.10">
    <property type="entry name" value="CofE-like domain"/>
    <property type="match status" value="1"/>
</dbReference>
<gene>
    <name evidence="9" type="ORF">A2729_01395</name>
</gene>
<comment type="caution">
    <text evidence="9">The sequence shown here is derived from an EMBL/GenBank/DDBJ whole genome shotgun (WGS) entry which is preliminary data.</text>
</comment>
<dbReference type="PANTHER" id="PTHR47917:SF1">
    <property type="entry name" value="COENZYME F420:L-GLUTAMATE LIGASE"/>
    <property type="match status" value="1"/>
</dbReference>
<evidence type="ECO:0000256" key="5">
    <source>
        <dbReference type="ARBA" id="ARBA00022958"/>
    </source>
</evidence>
<dbReference type="PANTHER" id="PTHR47917">
    <property type="match status" value="1"/>
</dbReference>
<dbReference type="Proteomes" id="UP000178930">
    <property type="component" value="Unassembled WGS sequence"/>
</dbReference>
<keyword evidence="6" id="KW-0342">GTP-binding</keyword>
<dbReference type="GO" id="GO:0046872">
    <property type="term" value="F:metal ion binding"/>
    <property type="evidence" value="ECO:0007669"/>
    <property type="project" value="UniProtKB-KW"/>
</dbReference>
<evidence type="ECO:0000313" key="10">
    <source>
        <dbReference type="Proteomes" id="UP000178930"/>
    </source>
</evidence>
<evidence type="ECO:0000256" key="3">
    <source>
        <dbReference type="ARBA" id="ARBA00022741"/>
    </source>
</evidence>
<evidence type="ECO:0000259" key="8">
    <source>
        <dbReference type="Pfam" id="PF01996"/>
    </source>
</evidence>
<evidence type="ECO:0000256" key="4">
    <source>
        <dbReference type="ARBA" id="ARBA00022842"/>
    </source>
</evidence>
<keyword evidence="5" id="KW-0630">Potassium</keyword>
<dbReference type="NCBIfam" id="TIGR01916">
    <property type="entry name" value="F420_cofE"/>
    <property type="match status" value="1"/>
</dbReference>
<keyword evidence="2" id="KW-0479">Metal-binding</keyword>
<dbReference type="InterPro" id="IPR008225">
    <property type="entry name" value="F420-0_g-glutamyl_ligase"/>
</dbReference>
<evidence type="ECO:0000256" key="7">
    <source>
        <dbReference type="ARBA" id="ARBA00023211"/>
    </source>
</evidence>
<protein>
    <submittedName>
        <fullName evidence="9">Coenzyme F420-0:L-glutamate ligase</fullName>
    </submittedName>
</protein>
<feature type="domain" description="Coenzyme F420:L-glutamate ligase-like" evidence="8">
    <location>
        <begin position="15"/>
        <end position="230"/>
    </location>
</feature>
<evidence type="ECO:0000256" key="6">
    <source>
        <dbReference type="ARBA" id="ARBA00023134"/>
    </source>
</evidence>
<dbReference type="STRING" id="1797532.A2729_01395"/>
<dbReference type="SUPFAM" id="SSF144010">
    <property type="entry name" value="CofE-like"/>
    <property type="match status" value="1"/>
</dbReference>
<dbReference type="GO" id="GO:0005525">
    <property type="term" value="F:GTP binding"/>
    <property type="evidence" value="ECO:0007669"/>
    <property type="project" value="UniProtKB-KW"/>
</dbReference>
<keyword evidence="3" id="KW-0547">Nucleotide-binding</keyword>
<dbReference type="InterPro" id="IPR002847">
    <property type="entry name" value="F420-0_gamma-glut_ligase-dom"/>
</dbReference>
<accession>A0A1G1XWJ0</accession>
<evidence type="ECO:0000256" key="1">
    <source>
        <dbReference type="ARBA" id="ARBA00022598"/>
    </source>
</evidence>
<organism evidence="9 10">
    <name type="scientific">Candidatus Buchananbacteria bacterium RIFCSPHIGHO2_01_FULL_39_14</name>
    <dbReference type="NCBI Taxonomy" id="1797532"/>
    <lineage>
        <taxon>Bacteria</taxon>
        <taxon>Candidatus Buchananiibacteriota</taxon>
    </lineage>
</organism>
<name>A0A1G1XWJ0_9BACT</name>
<dbReference type="Pfam" id="PF01996">
    <property type="entry name" value="F420_ligase"/>
    <property type="match status" value="1"/>
</dbReference>
<dbReference type="GO" id="GO:0052618">
    <property type="term" value="F:coenzyme F420-0:L-glutamate ligase activity"/>
    <property type="evidence" value="ECO:0007669"/>
    <property type="project" value="TreeGrafter"/>
</dbReference>
<keyword evidence="1 9" id="KW-0436">Ligase</keyword>
<sequence>MKKPKFLSLQVVENIPFVKAGDDLGAVIVDCIKRQNLSVLDGDVFVVAQKIVSRAENMIVPLNSITPTAEANELAEKTSRDPRLCQLILDHSKVLYCNGRAVITEDRLGIVSTSAGIDRSNSGSQEGETAILLPEDPNLSARRIRETVKKLLEVNIAVVISDSLGRPWRKGSVGMTIGLAGISALETGQKIDLSGRKINPEIALVDEIAAAASILMGQADEGYPVIVVRGVGFTPSEEVKIQDLLRPAAEDQVWE</sequence>
<evidence type="ECO:0000313" key="9">
    <source>
        <dbReference type="EMBL" id="OGY43960.1"/>
    </source>
</evidence>
<reference evidence="9 10" key="1">
    <citation type="journal article" date="2016" name="Nat. Commun.">
        <title>Thousands of microbial genomes shed light on interconnected biogeochemical processes in an aquifer system.</title>
        <authorList>
            <person name="Anantharaman K."/>
            <person name="Brown C.T."/>
            <person name="Hug L.A."/>
            <person name="Sharon I."/>
            <person name="Castelle C.J."/>
            <person name="Probst A.J."/>
            <person name="Thomas B.C."/>
            <person name="Singh A."/>
            <person name="Wilkins M.J."/>
            <person name="Karaoz U."/>
            <person name="Brodie E.L."/>
            <person name="Williams K.H."/>
            <person name="Hubbard S.S."/>
            <person name="Banfield J.F."/>
        </authorList>
    </citation>
    <scope>NUCLEOTIDE SEQUENCE [LARGE SCALE GENOMIC DNA]</scope>
</reference>
<dbReference type="Gene3D" id="3.30.1330.100">
    <property type="entry name" value="CofE-like"/>
    <property type="match status" value="1"/>
</dbReference>
<dbReference type="AlphaFoldDB" id="A0A1G1XWJ0"/>
<keyword evidence="7" id="KW-0464">Manganese</keyword>